<feature type="compositionally biased region" description="Polar residues" evidence="1">
    <location>
        <begin position="649"/>
        <end position="660"/>
    </location>
</feature>
<feature type="region of interest" description="Disordered" evidence="1">
    <location>
        <begin position="1090"/>
        <end position="1113"/>
    </location>
</feature>
<feature type="compositionally biased region" description="Polar residues" evidence="1">
    <location>
        <begin position="866"/>
        <end position="882"/>
    </location>
</feature>
<dbReference type="EMBL" id="JARBHB010000014">
    <property type="protein sequence ID" value="KAJ8869232.1"/>
    <property type="molecule type" value="Genomic_DNA"/>
</dbReference>
<feature type="region of interest" description="Disordered" evidence="1">
    <location>
        <begin position="1040"/>
        <end position="1064"/>
    </location>
</feature>
<feature type="compositionally biased region" description="Polar residues" evidence="1">
    <location>
        <begin position="840"/>
        <end position="855"/>
    </location>
</feature>
<feature type="compositionally biased region" description="Low complexity" evidence="1">
    <location>
        <begin position="343"/>
        <end position="352"/>
    </location>
</feature>
<evidence type="ECO:0000313" key="3">
    <source>
        <dbReference type="Proteomes" id="UP001159363"/>
    </source>
</evidence>
<evidence type="ECO:0000256" key="1">
    <source>
        <dbReference type="SAM" id="MobiDB-lite"/>
    </source>
</evidence>
<feature type="compositionally biased region" description="Basic residues" evidence="1">
    <location>
        <begin position="1094"/>
        <end position="1104"/>
    </location>
</feature>
<name>A0ABQ9GCM1_9NEOP</name>
<feature type="region of interest" description="Disordered" evidence="1">
    <location>
        <begin position="784"/>
        <end position="888"/>
    </location>
</feature>
<proteinExistence type="predicted"/>
<organism evidence="2 3">
    <name type="scientific">Dryococelus australis</name>
    <dbReference type="NCBI Taxonomy" id="614101"/>
    <lineage>
        <taxon>Eukaryota</taxon>
        <taxon>Metazoa</taxon>
        <taxon>Ecdysozoa</taxon>
        <taxon>Arthropoda</taxon>
        <taxon>Hexapoda</taxon>
        <taxon>Insecta</taxon>
        <taxon>Pterygota</taxon>
        <taxon>Neoptera</taxon>
        <taxon>Polyneoptera</taxon>
        <taxon>Phasmatodea</taxon>
        <taxon>Verophasmatodea</taxon>
        <taxon>Anareolatae</taxon>
        <taxon>Phasmatidae</taxon>
        <taxon>Eurycanthinae</taxon>
        <taxon>Dryococelus</taxon>
    </lineage>
</organism>
<feature type="region of interest" description="Disordered" evidence="1">
    <location>
        <begin position="315"/>
        <end position="375"/>
    </location>
</feature>
<keyword evidence="3" id="KW-1185">Reference proteome</keyword>
<feature type="region of interest" description="Disordered" evidence="1">
    <location>
        <begin position="639"/>
        <end position="662"/>
    </location>
</feature>
<feature type="compositionally biased region" description="Pro residues" evidence="1">
    <location>
        <begin position="1050"/>
        <end position="1063"/>
    </location>
</feature>
<accession>A0ABQ9GCM1</accession>
<gene>
    <name evidence="2" type="ORF">PR048_030804</name>
</gene>
<sequence length="1232" mass="136922">MGGRGGVVDRLLASHLGEPGSFLSGVSPGFSHVIIVSGDAAGQRVFSGISRYSDEMSRMREIYPTATCGYLKKTAASMTSFHQVIAWSIVLLQRFGENLIEPQPRGGNNKLDFEHMYVSVTFAIASQLAIRHVQVNFGSITDLHGNKQRILCPLVCDTTSYLVGQQPMNRKLIRSVRTYYFNILARHLTYDLETPRQPSISLFAADMCGSLTQSGRVCCTLEPPLSSQEPPRHMYPAYKFQEEASPDGNWLSGHVTGDNHAAALSWDRRLPAVNCFAGSHAARSRRTAAPRIRSRHLATFKIFHRSKILQVGAKALGVSNPPPPPNPWEGHPRSSLKGRKGDQQLLRSGQSRRSLRNAAPSSKSRKEEMISQQQHLHSQYCNKHDILVQLLRRLPWLRRKPPAPPPPWAQVVVSVANIIPAFARSLIVSGVDHGSLPTMRQTSSQHFDDRWRALMDLLPLACSPPTKAIRVQSPAGSLHIFACGNRTGRCRWSAGFLGDLLFPLPFHFGHAPYSPQSPSSAFKTSMQKHLWKLNGGWSLLKTAADYSSHRFPPFGTCTRFTPSPASHTSELITPQLKYGIASALEECSSSERNAQILTRRAQVGVVWHALSAFGVRAFSCAGEIKRELVRYREREKEMGEGPLLGRPQVVNNSPSQSKQHQYLPPEAPECLGRGLCPVVSDIVHSRVLQAPSRTVDFTRRFHTLASIQATNTSLAVVPQSPVVVHTSLLSRTLGQTASVKDCQPLGCGVLRPPPRIFPNSRDASRRAEEPASLTRTFLRRCQTRRNLQQGKGAMTQVRRAEQRDSPTGRCPLFTGFPGRGRERVGLRLRRGAAESAPAASRQSWSRNNPTNPTRQPQHDKIRVAVSENQGHSEVSPTKSQPRQPDKSRVISLAAQNQSPSINTELRFCHHSHSRRRVYNARFERCLKAVRDKHSTRVTSGNHGKPKLGLSDQCSNPGLPKCEPEVYHPYSIQTSQEYLTDATLGHSGHPRTSKIRKRVVIGISVSMKLREKSERERELGRNEEVALVRVIITKPGIKCSDENVTGDVTSDPPPLTSSTPPPPRKTYLYRRSEFSKGISIWRRLRAAGGAERSKRPAGRVRRRRREAGGGSKKGLCGELPRSSLSCPPLCVWWTDVCPMVLRVKLCRMGFSPPPQAHNCLDNASFPTSLFAGQALEKKGGSRGERVFVEFAPELRSQKVKQRLGHWGKLLLEENRVRVVFGGWEEVSLGVSYH</sequence>
<protein>
    <submittedName>
        <fullName evidence="2">Uncharacterized protein</fullName>
    </submittedName>
</protein>
<comment type="caution">
    <text evidence="2">The sequence shown here is derived from an EMBL/GenBank/DDBJ whole genome shotgun (WGS) entry which is preliminary data.</text>
</comment>
<evidence type="ECO:0000313" key="2">
    <source>
        <dbReference type="EMBL" id="KAJ8869232.1"/>
    </source>
</evidence>
<reference evidence="2 3" key="1">
    <citation type="submission" date="2023-02" db="EMBL/GenBank/DDBJ databases">
        <title>LHISI_Scaffold_Assembly.</title>
        <authorList>
            <person name="Stuart O.P."/>
            <person name="Cleave R."/>
            <person name="Magrath M.J.L."/>
            <person name="Mikheyev A.S."/>
        </authorList>
    </citation>
    <scope>NUCLEOTIDE SEQUENCE [LARGE SCALE GENOMIC DNA]</scope>
    <source>
        <strain evidence="2">Daus_M_001</strain>
        <tissue evidence="2">Leg muscle</tissue>
    </source>
</reference>
<dbReference type="Proteomes" id="UP001159363">
    <property type="component" value="Chromosome 13"/>
</dbReference>